<dbReference type="AlphaFoldDB" id="A0A7E4W422"/>
<keyword evidence="1" id="KW-0472">Membrane</keyword>
<organism evidence="2 3">
    <name type="scientific">Panagrellus redivivus</name>
    <name type="common">Microworm</name>
    <dbReference type="NCBI Taxonomy" id="6233"/>
    <lineage>
        <taxon>Eukaryota</taxon>
        <taxon>Metazoa</taxon>
        <taxon>Ecdysozoa</taxon>
        <taxon>Nematoda</taxon>
        <taxon>Chromadorea</taxon>
        <taxon>Rhabditida</taxon>
        <taxon>Tylenchina</taxon>
        <taxon>Panagrolaimomorpha</taxon>
        <taxon>Panagrolaimoidea</taxon>
        <taxon>Panagrolaimidae</taxon>
        <taxon>Panagrellus</taxon>
    </lineage>
</organism>
<keyword evidence="1" id="KW-0812">Transmembrane</keyword>
<feature type="transmembrane region" description="Helical" evidence="1">
    <location>
        <begin position="54"/>
        <end position="71"/>
    </location>
</feature>
<dbReference type="Proteomes" id="UP000492821">
    <property type="component" value="Unassembled WGS sequence"/>
</dbReference>
<reference evidence="2" key="1">
    <citation type="journal article" date="2013" name="Genetics">
        <title>The draft genome and transcriptome of Panagrellus redivivus are shaped by the harsh demands of a free-living lifestyle.</title>
        <authorList>
            <person name="Srinivasan J."/>
            <person name="Dillman A.R."/>
            <person name="Macchietto M.G."/>
            <person name="Heikkinen L."/>
            <person name="Lakso M."/>
            <person name="Fracchia K.M."/>
            <person name="Antoshechkin I."/>
            <person name="Mortazavi A."/>
            <person name="Wong G."/>
            <person name="Sternberg P.W."/>
        </authorList>
    </citation>
    <scope>NUCLEOTIDE SEQUENCE [LARGE SCALE GENOMIC DNA]</scope>
    <source>
        <strain evidence="2">MT8872</strain>
    </source>
</reference>
<evidence type="ECO:0000256" key="1">
    <source>
        <dbReference type="SAM" id="Phobius"/>
    </source>
</evidence>
<protein>
    <submittedName>
        <fullName evidence="3">Secreted protein</fullName>
    </submittedName>
</protein>
<name>A0A7E4W422_PANRE</name>
<sequence length="106" mass="12443">MRLLKRYASTFERVRHTSVKTFALSRCHLVYPSRSFHDDFYFCNRSSSLSCHKSFLFCYILFLALDVMGLVCVDETSSLHSSWKRPMNESYLWWGMFSCLAASLSM</sequence>
<evidence type="ECO:0000313" key="2">
    <source>
        <dbReference type="Proteomes" id="UP000492821"/>
    </source>
</evidence>
<dbReference type="WBParaSite" id="Pan_g6910.t1">
    <property type="protein sequence ID" value="Pan_g6910.t1"/>
    <property type="gene ID" value="Pan_g6910"/>
</dbReference>
<evidence type="ECO:0000313" key="3">
    <source>
        <dbReference type="WBParaSite" id="Pan_g6910.t1"/>
    </source>
</evidence>
<proteinExistence type="predicted"/>
<accession>A0A7E4W422</accession>
<reference evidence="3" key="2">
    <citation type="submission" date="2020-10" db="UniProtKB">
        <authorList>
            <consortium name="WormBaseParasite"/>
        </authorList>
    </citation>
    <scope>IDENTIFICATION</scope>
</reference>
<keyword evidence="1" id="KW-1133">Transmembrane helix</keyword>
<keyword evidence="2" id="KW-1185">Reference proteome</keyword>